<dbReference type="Proteomes" id="UP000663499">
    <property type="component" value="Chromosome"/>
</dbReference>
<keyword evidence="2 10" id="KW-0813">Transport</keyword>
<protein>
    <submittedName>
        <fullName evidence="12">ABC transporter permease</fullName>
    </submittedName>
</protein>
<evidence type="ECO:0000256" key="7">
    <source>
        <dbReference type="ARBA" id="ARBA00022989"/>
    </source>
</evidence>
<dbReference type="KEGG" id="alka:J0B03_02905"/>
<evidence type="ECO:0000256" key="3">
    <source>
        <dbReference type="ARBA" id="ARBA00022475"/>
    </source>
</evidence>
<sequence length="350" mass="39058">MNNEEYVFAPDDFVLAGNDHDAFIDDTYFKQSYWKDMLSRFTKNKGAVVGLFVIFLIILMAIIGPGLNEYTYDFQTISHQNLAPRIELLEPLGIFDGSETMSTSTGMVEINKYVSEDGSLTGLEDTYYWFGTDVLGRDIFTRTWEGTRISLYIALVAVAVDMLFGMSYGLISGYFGGRVDMVMQRISEIINGIPTLVMVTLLIIVMKPGLGTITLALAIRGWIGMSRIARAQVLKLKEQEFILATKTLGAKDFFIIFKEILPNIFGQLIIMSMFSVPNAIFTEAFLAFVGLGVPQPLASLGSLISDAFKSFTTHPYMIIFPVIVLALIMLSFNLLADGMRDAFDPKMKEM</sequence>
<proteinExistence type="inferred from homology"/>
<evidence type="ECO:0000256" key="1">
    <source>
        <dbReference type="ARBA" id="ARBA00004651"/>
    </source>
</evidence>
<dbReference type="InterPro" id="IPR050366">
    <property type="entry name" value="BP-dependent_transpt_permease"/>
</dbReference>
<keyword evidence="13" id="KW-1185">Reference proteome</keyword>
<evidence type="ECO:0000313" key="13">
    <source>
        <dbReference type="Proteomes" id="UP000663499"/>
    </source>
</evidence>
<evidence type="ECO:0000256" key="5">
    <source>
        <dbReference type="ARBA" id="ARBA00022856"/>
    </source>
</evidence>
<organism evidence="12 13">
    <name type="scientific">Alkalibacter rhizosphaerae</name>
    <dbReference type="NCBI Taxonomy" id="2815577"/>
    <lineage>
        <taxon>Bacteria</taxon>
        <taxon>Bacillati</taxon>
        <taxon>Bacillota</taxon>
        <taxon>Clostridia</taxon>
        <taxon>Eubacteriales</taxon>
        <taxon>Eubacteriaceae</taxon>
        <taxon>Alkalibacter</taxon>
    </lineage>
</organism>
<name>A0A974XIL8_9FIRM</name>
<dbReference type="AlphaFoldDB" id="A0A974XIL8"/>
<accession>A0A974XIL8</accession>
<feature type="domain" description="ABC transmembrane type-1" evidence="11">
    <location>
        <begin position="147"/>
        <end position="336"/>
    </location>
</feature>
<feature type="transmembrane region" description="Helical" evidence="10">
    <location>
        <begin position="149"/>
        <end position="177"/>
    </location>
</feature>
<dbReference type="EMBL" id="CP071444">
    <property type="protein sequence ID" value="QSX09033.1"/>
    <property type="molecule type" value="Genomic_DNA"/>
</dbReference>
<keyword evidence="4 10" id="KW-0812">Transmembrane</keyword>
<dbReference type="Gene3D" id="1.10.3720.10">
    <property type="entry name" value="MetI-like"/>
    <property type="match status" value="1"/>
</dbReference>
<evidence type="ECO:0000256" key="10">
    <source>
        <dbReference type="RuleBase" id="RU363032"/>
    </source>
</evidence>
<feature type="transmembrane region" description="Helical" evidence="10">
    <location>
        <begin position="268"/>
        <end position="293"/>
    </location>
</feature>
<evidence type="ECO:0000256" key="2">
    <source>
        <dbReference type="ARBA" id="ARBA00022448"/>
    </source>
</evidence>
<evidence type="ECO:0000259" key="11">
    <source>
        <dbReference type="PROSITE" id="PS50928"/>
    </source>
</evidence>
<dbReference type="InterPro" id="IPR035906">
    <property type="entry name" value="MetI-like_sf"/>
</dbReference>
<dbReference type="Pfam" id="PF12911">
    <property type="entry name" value="OppC_N"/>
    <property type="match status" value="1"/>
</dbReference>
<dbReference type="PROSITE" id="PS50928">
    <property type="entry name" value="ABC_TM1"/>
    <property type="match status" value="1"/>
</dbReference>
<keyword evidence="5" id="KW-0571">Peptide transport</keyword>
<keyword evidence="3" id="KW-1003">Cell membrane</keyword>
<feature type="transmembrane region" description="Helical" evidence="10">
    <location>
        <begin position="313"/>
        <end position="336"/>
    </location>
</feature>
<feature type="transmembrane region" description="Helical" evidence="10">
    <location>
        <begin position="47"/>
        <end position="67"/>
    </location>
</feature>
<dbReference type="PANTHER" id="PTHR43386">
    <property type="entry name" value="OLIGOPEPTIDE TRANSPORT SYSTEM PERMEASE PROTEIN APPC"/>
    <property type="match status" value="1"/>
</dbReference>
<evidence type="ECO:0000313" key="12">
    <source>
        <dbReference type="EMBL" id="QSX09033.1"/>
    </source>
</evidence>
<comment type="similarity">
    <text evidence="9">Belongs to the binding-protein-dependent transport system permease family. OppBC subfamily.</text>
</comment>
<evidence type="ECO:0000256" key="8">
    <source>
        <dbReference type="ARBA" id="ARBA00023136"/>
    </source>
</evidence>
<evidence type="ECO:0000256" key="9">
    <source>
        <dbReference type="ARBA" id="ARBA00024202"/>
    </source>
</evidence>
<dbReference type="InterPro" id="IPR025966">
    <property type="entry name" value="OppC_N"/>
</dbReference>
<dbReference type="GO" id="GO:0005886">
    <property type="term" value="C:plasma membrane"/>
    <property type="evidence" value="ECO:0007669"/>
    <property type="project" value="UniProtKB-SubCell"/>
</dbReference>
<keyword evidence="8 10" id="KW-0472">Membrane</keyword>
<evidence type="ECO:0000256" key="6">
    <source>
        <dbReference type="ARBA" id="ARBA00022927"/>
    </source>
</evidence>
<gene>
    <name evidence="12" type="ORF">J0B03_02905</name>
</gene>
<reference evidence="12" key="1">
    <citation type="submission" date="2021-03" db="EMBL/GenBank/DDBJ databases">
        <title>Alkalibacter marinus sp. nov., isolated from tidal flat sediment.</title>
        <authorList>
            <person name="Namirimu T."/>
            <person name="Yang J.-A."/>
            <person name="Yang S.-H."/>
            <person name="Kim Y.-J."/>
            <person name="Kwon K.K."/>
        </authorList>
    </citation>
    <scope>NUCLEOTIDE SEQUENCE</scope>
    <source>
        <strain evidence="12">ES005</strain>
    </source>
</reference>
<keyword evidence="6" id="KW-0653">Protein transport</keyword>
<dbReference type="GO" id="GO:0015833">
    <property type="term" value="P:peptide transport"/>
    <property type="evidence" value="ECO:0007669"/>
    <property type="project" value="UniProtKB-KW"/>
</dbReference>
<dbReference type="PANTHER" id="PTHR43386:SF24">
    <property type="entry name" value="OLIGOPEPTIDE TRANSPORT SYSTEM PERMEASE PROTEIN AMID"/>
    <property type="match status" value="1"/>
</dbReference>
<dbReference type="GO" id="GO:0055085">
    <property type="term" value="P:transmembrane transport"/>
    <property type="evidence" value="ECO:0007669"/>
    <property type="project" value="InterPro"/>
</dbReference>
<dbReference type="CDD" id="cd06261">
    <property type="entry name" value="TM_PBP2"/>
    <property type="match status" value="1"/>
</dbReference>
<dbReference type="GO" id="GO:0015031">
    <property type="term" value="P:protein transport"/>
    <property type="evidence" value="ECO:0007669"/>
    <property type="project" value="UniProtKB-KW"/>
</dbReference>
<comment type="subcellular location">
    <subcellularLocation>
        <location evidence="1 10">Cell membrane</location>
        <topology evidence="1 10">Multi-pass membrane protein</topology>
    </subcellularLocation>
</comment>
<dbReference type="InterPro" id="IPR000515">
    <property type="entry name" value="MetI-like"/>
</dbReference>
<dbReference type="SUPFAM" id="SSF161098">
    <property type="entry name" value="MetI-like"/>
    <property type="match status" value="1"/>
</dbReference>
<keyword evidence="7 10" id="KW-1133">Transmembrane helix</keyword>
<dbReference type="RefSeq" id="WP_207300374.1">
    <property type="nucleotide sequence ID" value="NZ_CP071444.1"/>
</dbReference>
<evidence type="ECO:0000256" key="4">
    <source>
        <dbReference type="ARBA" id="ARBA00022692"/>
    </source>
</evidence>
<dbReference type="Pfam" id="PF00528">
    <property type="entry name" value="BPD_transp_1"/>
    <property type="match status" value="1"/>
</dbReference>